<dbReference type="AlphaFoldDB" id="A0A6J4LSB0"/>
<gene>
    <name evidence="1" type="ORF">AVDCRST_MAG72-753</name>
</gene>
<dbReference type="EMBL" id="CADCUJ010000034">
    <property type="protein sequence ID" value="CAA9340208.1"/>
    <property type="molecule type" value="Genomic_DNA"/>
</dbReference>
<sequence>AEERMLRNRAYAAGDCWNRRAGR</sequence>
<proteinExistence type="predicted"/>
<name>A0A6J4LSB0_9ACTN</name>
<protein>
    <submittedName>
        <fullName evidence="1">Uncharacterized protein</fullName>
    </submittedName>
</protein>
<evidence type="ECO:0000313" key="1">
    <source>
        <dbReference type="EMBL" id="CAA9340208.1"/>
    </source>
</evidence>
<organism evidence="1">
    <name type="scientific">uncultured Nocardioidaceae bacterium</name>
    <dbReference type="NCBI Taxonomy" id="253824"/>
    <lineage>
        <taxon>Bacteria</taxon>
        <taxon>Bacillati</taxon>
        <taxon>Actinomycetota</taxon>
        <taxon>Actinomycetes</taxon>
        <taxon>Propionibacteriales</taxon>
        <taxon>Nocardioidaceae</taxon>
        <taxon>environmental samples</taxon>
    </lineage>
</organism>
<feature type="non-terminal residue" evidence="1">
    <location>
        <position position="1"/>
    </location>
</feature>
<accession>A0A6J4LSB0</accession>
<reference evidence="1" key="1">
    <citation type="submission" date="2020-02" db="EMBL/GenBank/DDBJ databases">
        <authorList>
            <person name="Meier V. D."/>
        </authorList>
    </citation>
    <scope>NUCLEOTIDE SEQUENCE</scope>
    <source>
        <strain evidence="1">AVDCRST_MAG72</strain>
    </source>
</reference>